<dbReference type="SUPFAM" id="SSF103473">
    <property type="entry name" value="MFS general substrate transporter"/>
    <property type="match status" value="2"/>
</dbReference>
<feature type="transmembrane region" description="Helical" evidence="5">
    <location>
        <begin position="153"/>
        <end position="176"/>
    </location>
</feature>
<gene>
    <name evidence="7" type="ORF">K457DRAFT_107510</name>
</gene>
<evidence type="ECO:0000313" key="7">
    <source>
        <dbReference type="EMBL" id="OAQ33236.1"/>
    </source>
</evidence>
<sequence>MVCAVFASYLFSIDYNLNYMVINIPLNLFNSSSLAAIAPTISNILTIVLVPFYAKFSDVIGRAEVITIALLLQVMGYIVQTSSHNFEQLTIGGFVASVGSTGYSCLQSIIIADVTPLKHRGIFISLMDLSSLINIWVGQAIVGHLATEEKWRLGLIICTCLVAVGAVSLVSPLWYLQRKGERTLGGRPRRTFSWLWQQFDFVGAILLAGTLSLLFFPLITARTYDDNFKNPLIIGCLCAGAVALAVLLVWNAKYTTKPMLPKRIWSDRTIMGAICGSIVSSMMVSMNYTYFYNYLVVTRNIDFPKAFLLARGYQMAYYIIAPITGFLMRKFMVTRRFIWTGLIIQTIGTILMIPARLPGSSDFFVVASQAVVGLGDGMTSLASMVSITGSVHRRDYAMAISVNLMMTSIIGSIAGAVAGSVWTQVLPQRLKYHVVGEYDELKVMNNAVFVRSLSEPMYSQVVAAYGDAQKVLSIISASLVVVAGLFTLMMKKVDLSLDHDAQDAKFGGEVAIKKDVEICEEKTGPFDEKN</sequence>
<evidence type="ECO:0000256" key="1">
    <source>
        <dbReference type="ARBA" id="ARBA00004141"/>
    </source>
</evidence>
<keyword evidence="4 5" id="KW-0472">Membrane</keyword>
<reference evidence="7 8" key="1">
    <citation type="submission" date="2016-05" db="EMBL/GenBank/DDBJ databases">
        <title>Genome sequencing reveals origins of a unique bacterial endosymbiosis in the earliest lineages of terrestrial Fungi.</title>
        <authorList>
            <consortium name="DOE Joint Genome Institute"/>
            <person name="Uehling J."/>
            <person name="Gryganskyi A."/>
            <person name="Hameed K."/>
            <person name="Tschaplinski T."/>
            <person name="Misztal P."/>
            <person name="Wu S."/>
            <person name="Desiro A."/>
            <person name="Vande Pol N."/>
            <person name="Du Z.-Y."/>
            <person name="Zienkiewicz A."/>
            <person name="Zienkiewicz K."/>
            <person name="Morin E."/>
            <person name="Tisserant E."/>
            <person name="Splivallo R."/>
            <person name="Hainaut M."/>
            <person name="Henrissat B."/>
            <person name="Ohm R."/>
            <person name="Kuo A."/>
            <person name="Yan J."/>
            <person name="Lipzen A."/>
            <person name="Nolan M."/>
            <person name="Labutti K."/>
            <person name="Barry K."/>
            <person name="Goldstein A."/>
            <person name="Labbe J."/>
            <person name="Schadt C."/>
            <person name="Tuskan G."/>
            <person name="Grigoriev I."/>
            <person name="Martin F."/>
            <person name="Vilgalys R."/>
            <person name="Bonito G."/>
        </authorList>
    </citation>
    <scope>NUCLEOTIDE SEQUENCE [LARGE SCALE GENOMIC DNA]</scope>
    <source>
        <strain evidence="7 8">AG-77</strain>
    </source>
</reference>
<feature type="transmembrane region" description="Helical" evidence="5">
    <location>
        <begin position="231"/>
        <end position="250"/>
    </location>
</feature>
<dbReference type="Gene3D" id="1.20.1250.20">
    <property type="entry name" value="MFS general substrate transporter like domains"/>
    <property type="match status" value="2"/>
</dbReference>
<evidence type="ECO:0000256" key="2">
    <source>
        <dbReference type="ARBA" id="ARBA00022692"/>
    </source>
</evidence>
<feature type="transmembrane region" description="Helical" evidence="5">
    <location>
        <begin position="363"/>
        <end position="384"/>
    </location>
</feature>
<feature type="transmembrane region" description="Helical" evidence="5">
    <location>
        <begin position="471"/>
        <end position="489"/>
    </location>
</feature>
<dbReference type="EMBL" id="KV442022">
    <property type="protein sequence ID" value="OAQ33236.1"/>
    <property type="molecule type" value="Genomic_DNA"/>
</dbReference>
<evidence type="ECO:0000256" key="3">
    <source>
        <dbReference type="ARBA" id="ARBA00022989"/>
    </source>
</evidence>
<feature type="transmembrane region" description="Helical" evidence="5">
    <location>
        <begin position="396"/>
        <end position="422"/>
    </location>
</feature>
<dbReference type="PANTHER" id="PTHR23501">
    <property type="entry name" value="MAJOR FACILITATOR SUPERFAMILY"/>
    <property type="match status" value="1"/>
</dbReference>
<evidence type="ECO:0000256" key="4">
    <source>
        <dbReference type="ARBA" id="ARBA00023136"/>
    </source>
</evidence>
<name>A0A197K976_9FUNG</name>
<feature type="transmembrane region" description="Helical" evidence="5">
    <location>
        <begin position="197"/>
        <end position="219"/>
    </location>
</feature>
<feature type="transmembrane region" description="Helical" evidence="5">
    <location>
        <begin position="33"/>
        <end position="52"/>
    </location>
</feature>
<dbReference type="OrthoDB" id="4078873at2759"/>
<dbReference type="STRING" id="1314771.A0A197K976"/>
<feature type="domain" description="Major facilitator superfamily (MFS) profile" evidence="6">
    <location>
        <begin position="1"/>
        <end position="495"/>
    </location>
</feature>
<keyword evidence="8" id="KW-1185">Reference proteome</keyword>
<accession>A0A197K976</accession>
<keyword evidence="3 5" id="KW-1133">Transmembrane helix</keyword>
<evidence type="ECO:0000259" key="6">
    <source>
        <dbReference type="PROSITE" id="PS50850"/>
    </source>
</evidence>
<dbReference type="GO" id="GO:0022857">
    <property type="term" value="F:transmembrane transporter activity"/>
    <property type="evidence" value="ECO:0007669"/>
    <property type="project" value="InterPro"/>
</dbReference>
<dbReference type="InterPro" id="IPR036259">
    <property type="entry name" value="MFS_trans_sf"/>
</dbReference>
<feature type="transmembrane region" description="Helical" evidence="5">
    <location>
        <begin position="270"/>
        <end position="291"/>
    </location>
</feature>
<dbReference type="PANTHER" id="PTHR23501:SF87">
    <property type="entry name" value="SIDEROPHORE IRON TRANSPORTER 2"/>
    <property type="match status" value="1"/>
</dbReference>
<feature type="transmembrane region" description="Helical" evidence="5">
    <location>
        <begin position="59"/>
        <end position="79"/>
    </location>
</feature>
<dbReference type="Pfam" id="PF07690">
    <property type="entry name" value="MFS_1"/>
    <property type="match status" value="1"/>
</dbReference>
<feature type="transmembrane region" description="Helical" evidence="5">
    <location>
        <begin position="122"/>
        <end position="141"/>
    </location>
</feature>
<dbReference type="PROSITE" id="PS50850">
    <property type="entry name" value="MFS"/>
    <property type="match status" value="1"/>
</dbReference>
<proteinExistence type="predicted"/>
<protein>
    <recommendedName>
        <fullName evidence="6">Major facilitator superfamily (MFS) profile domain-containing protein</fullName>
    </recommendedName>
</protein>
<feature type="transmembrane region" description="Helical" evidence="5">
    <location>
        <begin position="337"/>
        <end position="357"/>
    </location>
</feature>
<organism evidence="7 8">
    <name type="scientific">Linnemannia elongata AG-77</name>
    <dbReference type="NCBI Taxonomy" id="1314771"/>
    <lineage>
        <taxon>Eukaryota</taxon>
        <taxon>Fungi</taxon>
        <taxon>Fungi incertae sedis</taxon>
        <taxon>Mucoromycota</taxon>
        <taxon>Mortierellomycotina</taxon>
        <taxon>Mortierellomycetes</taxon>
        <taxon>Mortierellales</taxon>
        <taxon>Mortierellaceae</taxon>
        <taxon>Linnemannia</taxon>
    </lineage>
</organism>
<comment type="subcellular location">
    <subcellularLocation>
        <location evidence="1">Membrane</location>
        <topology evidence="1">Multi-pass membrane protein</topology>
    </subcellularLocation>
</comment>
<dbReference type="InterPro" id="IPR020846">
    <property type="entry name" value="MFS_dom"/>
</dbReference>
<dbReference type="AlphaFoldDB" id="A0A197K976"/>
<dbReference type="Proteomes" id="UP000078512">
    <property type="component" value="Unassembled WGS sequence"/>
</dbReference>
<evidence type="ECO:0000256" key="5">
    <source>
        <dbReference type="SAM" id="Phobius"/>
    </source>
</evidence>
<dbReference type="GO" id="GO:0005886">
    <property type="term" value="C:plasma membrane"/>
    <property type="evidence" value="ECO:0007669"/>
    <property type="project" value="TreeGrafter"/>
</dbReference>
<feature type="transmembrane region" description="Helical" evidence="5">
    <location>
        <begin position="91"/>
        <end position="110"/>
    </location>
</feature>
<feature type="transmembrane region" description="Helical" evidence="5">
    <location>
        <begin position="311"/>
        <end position="328"/>
    </location>
</feature>
<dbReference type="InterPro" id="IPR011701">
    <property type="entry name" value="MFS"/>
</dbReference>
<keyword evidence="2 5" id="KW-0812">Transmembrane</keyword>
<evidence type="ECO:0000313" key="8">
    <source>
        <dbReference type="Proteomes" id="UP000078512"/>
    </source>
</evidence>